<organism evidence="1 2">
    <name type="scientific">Laetiporus sulphureus 93-53</name>
    <dbReference type="NCBI Taxonomy" id="1314785"/>
    <lineage>
        <taxon>Eukaryota</taxon>
        <taxon>Fungi</taxon>
        <taxon>Dikarya</taxon>
        <taxon>Basidiomycota</taxon>
        <taxon>Agaricomycotina</taxon>
        <taxon>Agaricomycetes</taxon>
        <taxon>Polyporales</taxon>
        <taxon>Laetiporus</taxon>
    </lineage>
</organism>
<dbReference type="GeneID" id="63827349"/>
<reference evidence="1 2" key="1">
    <citation type="journal article" date="2016" name="Mol. Biol. Evol.">
        <title>Comparative Genomics of Early-Diverging Mushroom-Forming Fungi Provides Insights into the Origins of Lignocellulose Decay Capabilities.</title>
        <authorList>
            <person name="Nagy L.G."/>
            <person name="Riley R."/>
            <person name="Tritt A."/>
            <person name="Adam C."/>
            <person name="Daum C."/>
            <person name="Floudas D."/>
            <person name="Sun H."/>
            <person name="Yadav J.S."/>
            <person name="Pangilinan J."/>
            <person name="Larsson K.H."/>
            <person name="Matsuura K."/>
            <person name="Barry K."/>
            <person name="Labutti K."/>
            <person name="Kuo R."/>
            <person name="Ohm R.A."/>
            <person name="Bhattacharya S.S."/>
            <person name="Shirouzu T."/>
            <person name="Yoshinaga Y."/>
            <person name="Martin F.M."/>
            <person name="Grigoriev I.V."/>
            <person name="Hibbett D.S."/>
        </authorList>
    </citation>
    <scope>NUCLEOTIDE SEQUENCE [LARGE SCALE GENOMIC DNA]</scope>
    <source>
        <strain evidence="1 2">93-53</strain>
    </source>
</reference>
<evidence type="ECO:0000313" key="1">
    <source>
        <dbReference type="EMBL" id="KZS99815.1"/>
    </source>
</evidence>
<dbReference type="PROSITE" id="PS51257">
    <property type="entry name" value="PROKAR_LIPOPROTEIN"/>
    <property type="match status" value="1"/>
</dbReference>
<dbReference type="Proteomes" id="UP000076871">
    <property type="component" value="Unassembled WGS sequence"/>
</dbReference>
<accession>A0A165AX11</accession>
<dbReference type="EMBL" id="KV427714">
    <property type="protein sequence ID" value="KZS99815.1"/>
    <property type="molecule type" value="Genomic_DNA"/>
</dbReference>
<evidence type="ECO:0000313" key="2">
    <source>
        <dbReference type="Proteomes" id="UP000076871"/>
    </source>
</evidence>
<name>A0A165AX11_9APHY</name>
<sequence>MSAWVRPTEIKPYPGIWNPAMVAGSCTDRLYAGLDAKTGTAKLRVPCHSDQPCTTSSR</sequence>
<dbReference type="AlphaFoldDB" id="A0A165AX11"/>
<keyword evidence="2" id="KW-1185">Reference proteome</keyword>
<gene>
    <name evidence="1" type="ORF">LAESUDRAFT_732868</name>
</gene>
<dbReference type="InParanoid" id="A0A165AX11"/>
<proteinExistence type="predicted"/>
<protein>
    <submittedName>
        <fullName evidence="1">Uncharacterized protein</fullName>
    </submittedName>
</protein>
<dbReference type="RefSeq" id="XP_040757556.1">
    <property type="nucleotide sequence ID" value="XM_040910320.1"/>
</dbReference>